<name>A0ACA9SBJ2_9GLOM</name>
<gene>
    <name evidence="1" type="ORF">RPERSI_LOCUS28753</name>
</gene>
<comment type="caution">
    <text evidence="1">The sequence shown here is derived from an EMBL/GenBank/DDBJ whole genome shotgun (WGS) entry which is preliminary data.</text>
</comment>
<proteinExistence type="predicted"/>
<evidence type="ECO:0000313" key="1">
    <source>
        <dbReference type="EMBL" id="CAG8833230.1"/>
    </source>
</evidence>
<protein>
    <submittedName>
        <fullName evidence="1">35259_t:CDS:1</fullName>
    </submittedName>
</protein>
<reference evidence="1" key="1">
    <citation type="submission" date="2021-06" db="EMBL/GenBank/DDBJ databases">
        <authorList>
            <person name="Kallberg Y."/>
            <person name="Tangrot J."/>
            <person name="Rosling A."/>
        </authorList>
    </citation>
    <scope>NUCLEOTIDE SEQUENCE</scope>
    <source>
        <strain evidence="1">MA461A</strain>
    </source>
</reference>
<evidence type="ECO:0000313" key="2">
    <source>
        <dbReference type="Proteomes" id="UP000789920"/>
    </source>
</evidence>
<keyword evidence="2" id="KW-1185">Reference proteome</keyword>
<dbReference type="EMBL" id="CAJVQC010105933">
    <property type="protein sequence ID" value="CAG8833230.1"/>
    <property type="molecule type" value="Genomic_DNA"/>
</dbReference>
<sequence length="48" mass="5728">MEDDFFLENSVWECFLQKLTEETHDFEYFVQKIAGVYGVSADEVKVYQ</sequence>
<organism evidence="1 2">
    <name type="scientific">Racocetra persica</name>
    <dbReference type="NCBI Taxonomy" id="160502"/>
    <lineage>
        <taxon>Eukaryota</taxon>
        <taxon>Fungi</taxon>
        <taxon>Fungi incertae sedis</taxon>
        <taxon>Mucoromycota</taxon>
        <taxon>Glomeromycotina</taxon>
        <taxon>Glomeromycetes</taxon>
        <taxon>Diversisporales</taxon>
        <taxon>Gigasporaceae</taxon>
        <taxon>Racocetra</taxon>
    </lineage>
</organism>
<dbReference type="Proteomes" id="UP000789920">
    <property type="component" value="Unassembled WGS sequence"/>
</dbReference>
<accession>A0ACA9SBJ2</accession>
<feature type="non-terminal residue" evidence="1">
    <location>
        <position position="48"/>
    </location>
</feature>